<sequence>MFNEYNMETIVPTDKVYATKSEVKRSDVNTKAVLEATEQPSCSSVSISNSSLISKPSQGKSNSKALLEPDQPSCSSVSISNSSLILKPSQRQSNSKTILEPDQPSCSYVSISEISPITKPCQEKRKIKAKSRTTEGSKIITSSPYKDQLEEKLKDKLKTVKAKSVKKNFNKAGPTAEASAAMSEKEKATLCVYCHETYGDTCHDEWIMCIKCGAWMHEECSDNEAGADNYVCDNCR</sequence>
<dbReference type="InterPro" id="IPR011011">
    <property type="entry name" value="Znf_FYVE_PHD"/>
</dbReference>
<dbReference type="SUPFAM" id="SSF57903">
    <property type="entry name" value="FYVE/PHD zinc finger"/>
    <property type="match status" value="1"/>
</dbReference>
<name>A0A9P0G5J4_9CUCU</name>
<keyword evidence="3" id="KW-1185">Reference proteome</keyword>
<evidence type="ECO:0000256" key="1">
    <source>
        <dbReference type="SAM" id="MobiDB-lite"/>
    </source>
</evidence>
<accession>A0A9P0G5J4</accession>
<proteinExistence type="predicted"/>
<evidence type="ECO:0000313" key="2">
    <source>
        <dbReference type="EMBL" id="CAH1102889.1"/>
    </source>
</evidence>
<gene>
    <name evidence="2" type="ORF">PSYICH_LOCUS3803</name>
</gene>
<protein>
    <recommendedName>
        <fullName evidence="4">Zinc finger PHD-type domain-containing protein</fullName>
    </recommendedName>
</protein>
<dbReference type="AlphaFoldDB" id="A0A9P0G5J4"/>
<organism evidence="2 3">
    <name type="scientific">Psylliodes chrysocephalus</name>
    <dbReference type="NCBI Taxonomy" id="3402493"/>
    <lineage>
        <taxon>Eukaryota</taxon>
        <taxon>Metazoa</taxon>
        <taxon>Ecdysozoa</taxon>
        <taxon>Arthropoda</taxon>
        <taxon>Hexapoda</taxon>
        <taxon>Insecta</taxon>
        <taxon>Pterygota</taxon>
        <taxon>Neoptera</taxon>
        <taxon>Endopterygota</taxon>
        <taxon>Coleoptera</taxon>
        <taxon>Polyphaga</taxon>
        <taxon>Cucujiformia</taxon>
        <taxon>Chrysomeloidea</taxon>
        <taxon>Chrysomelidae</taxon>
        <taxon>Galerucinae</taxon>
        <taxon>Alticini</taxon>
        <taxon>Psylliodes</taxon>
    </lineage>
</organism>
<feature type="compositionally biased region" description="Low complexity" evidence="1">
    <location>
        <begin position="41"/>
        <end position="57"/>
    </location>
</feature>
<evidence type="ECO:0008006" key="4">
    <source>
        <dbReference type="Google" id="ProtNLM"/>
    </source>
</evidence>
<evidence type="ECO:0000313" key="3">
    <source>
        <dbReference type="Proteomes" id="UP001153636"/>
    </source>
</evidence>
<feature type="region of interest" description="Disordered" evidence="1">
    <location>
        <begin position="39"/>
        <end position="74"/>
    </location>
</feature>
<dbReference type="EMBL" id="OV651825">
    <property type="protein sequence ID" value="CAH1102889.1"/>
    <property type="molecule type" value="Genomic_DNA"/>
</dbReference>
<dbReference type="Proteomes" id="UP001153636">
    <property type="component" value="Chromosome 13"/>
</dbReference>
<dbReference type="OrthoDB" id="6779830at2759"/>
<dbReference type="InterPro" id="IPR013083">
    <property type="entry name" value="Znf_RING/FYVE/PHD"/>
</dbReference>
<reference evidence="2" key="1">
    <citation type="submission" date="2022-01" db="EMBL/GenBank/DDBJ databases">
        <authorList>
            <person name="King R."/>
        </authorList>
    </citation>
    <scope>NUCLEOTIDE SEQUENCE</scope>
</reference>
<dbReference type="Gene3D" id="3.30.40.10">
    <property type="entry name" value="Zinc/RING finger domain, C3HC4 (zinc finger)"/>
    <property type="match status" value="1"/>
</dbReference>